<keyword evidence="6" id="KW-1185">Reference proteome</keyword>
<evidence type="ECO:0000256" key="4">
    <source>
        <dbReference type="ARBA" id="ARBA00022447"/>
    </source>
</evidence>
<dbReference type="OrthoDB" id="10261384at2759"/>
<evidence type="ECO:0000313" key="6">
    <source>
        <dbReference type="Proteomes" id="UP000662931"/>
    </source>
</evidence>
<dbReference type="EMBL" id="CP064815">
    <property type="protein sequence ID" value="QPG76050.1"/>
    <property type="molecule type" value="Genomic_DNA"/>
</dbReference>
<comment type="similarity">
    <text evidence="2">Belongs to the IRC6 family.</text>
</comment>
<keyword evidence="4" id="KW-0160">Chromosomal rearrangement</keyword>
<gene>
    <name evidence="5" type="ORF">FOA43_003436</name>
</gene>
<proteinExistence type="inferred from homology"/>
<evidence type="ECO:0000256" key="2">
    <source>
        <dbReference type="ARBA" id="ARBA00007973"/>
    </source>
</evidence>
<evidence type="ECO:0000313" key="5">
    <source>
        <dbReference type="EMBL" id="QPG76050.1"/>
    </source>
</evidence>
<dbReference type="Gene3D" id="3.40.50.11960">
    <property type="match status" value="1"/>
</dbReference>
<protein>
    <recommendedName>
        <fullName evidence="3">Increased recombination centers protein 6</fullName>
    </recommendedName>
</protein>
<comment type="function">
    <text evidence="1">Involved in gross chromosomal rearrangements (GCRs) and telomere healing.</text>
</comment>
<name>A0A875RQ72_EENNA</name>
<organism evidence="5 6">
    <name type="scientific">Eeniella nana</name>
    <name type="common">Yeast</name>
    <name type="synonym">Brettanomyces nanus</name>
    <dbReference type="NCBI Taxonomy" id="13502"/>
    <lineage>
        <taxon>Eukaryota</taxon>
        <taxon>Fungi</taxon>
        <taxon>Dikarya</taxon>
        <taxon>Ascomycota</taxon>
        <taxon>Saccharomycotina</taxon>
        <taxon>Pichiomycetes</taxon>
        <taxon>Pichiales</taxon>
        <taxon>Pichiaceae</taxon>
        <taxon>Brettanomyces</taxon>
    </lineage>
</organism>
<dbReference type="GO" id="GO:0016192">
    <property type="term" value="P:vesicle-mediated transport"/>
    <property type="evidence" value="ECO:0007669"/>
    <property type="project" value="InterPro"/>
</dbReference>
<dbReference type="GeneID" id="62196836"/>
<dbReference type="AlphaFoldDB" id="A0A875RQ72"/>
<reference evidence="5" key="1">
    <citation type="submission" date="2020-10" db="EMBL/GenBank/DDBJ databases">
        <authorList>
            <person name="Roach M.J.R."/>
        </authorList>
    </citation>
    <scope>NUCLEOTIDE SEQUENCE</scope>
    <source>
        <strain evidence="5">CBS 1945</strain>
    </source>
</reference>
<dbReference type="KEGG" id="bnn:FOA43_003436"/>
<dbReference type="PANTHER" id="PTHR28043:SF1">
    <property type="entry name" value="INCREASED RECOMBINATION CENTERS PROTEIN 6"/>
    <property type="match status" value="1"/>
</dbReference>
<evidence type="ECO:0000256" key="3">
    <source>
        <dbReference type="ARBA" id="ARBA00015902"/>
    </source>
</evidence>
<dbReference type="RefSeq" id="XP_038779615.1">
    <property type="nucleotide sequence ID" value="XM_038923687.1"/>
</dbReference>
<accession>A0A875RQ72</accession>
<dbReference type="PANTHER" id="PTHR28043">
    <property type="entry name" value="INCREASED RECOMBINATION CENTERS PROTEIN 6"/>
    <property type="match status" value="1"/>
</dbReference>
<dbReference type="Proteomes" id="UP000662931">
    <property type="component" value="Chromosome 4"/>
</dbReference>
<sequence>MNNQVLIVGSRKTKKLTIAKKIFHASKLDHYASHSGIIITGLPVETRYYKAEVRLFIDEVSESKFAGYQEWFEQFQDTDMKELRDSIGGLIITVDMKCLDNDLSKFSEQLEQITGQMDDEFLEGSEDDKKFQWEGFKVVIGVKNGEYAIAEAQMSDIEYSILAAGFLFISVNENNEGLEQLVSVIENNQWPSMERKSITKPQIKIEDNSQELGILLERIRRAKLLASSIDDKERKETYAKTAMEELMKDL</sequence>
<evidence type="ECO:0000256" key="1">
    <source>
        <dbReference type="ARBA" id="ARBA00002976"/>
    </source>
</evidence>
<dbReference type="InterPro" id="IPR034627">
    <property type="entry name" value="Irc6"/>
</dbReference>
<dbReference type="GO" id="GO:0030674">
    <property type="term" value="F:protein-macromolecule adaptor activity"/>
    <property type="evidence" value="ECO:0007669"/>
    <property type="project" value="TreeGrafter"/>
</dbReference>